<dbReference type="eggNOG" id="COG2181">
    <property type="taxonomic scope" value="Bacteria"/>
</dbReference>
<dbReference type="AlphaFoldDB" id="B8GQF9"/>
<dbReference type="OrthoDB" id="7872966at2"/>
<reference evidence="2 3" key="1">
    <citation type="journal article" date="2011" name="Stand. Genomic Sci.">
        <title>Complete genome sequence of 'Thioalkalivibrio sulfidophilus' HL-EbGr7.</title>
        <authorList>
            <person name="Muyzer G."/>
            <person name="Sorokin D.Y."/>
            <person name="Mavromatis K."/>
            <person name="Lapidus A."/>
            <person name="Clum A."/>
            <person name="Ivanova N."/>
            <person name="Pati A."/>
            <person name="d'Haeseleer P."/>
            <person name="Woyke T."/>
            <person name="Kyrpides N.C."/>
        </authorList>
    </citation>
    <scope>NUCLEOTIDE SEQUENCE [LARGE SCALE GENOMIC DNA]</scope>
    <source>
        <strain evidence="2 3">HL-EbGR7</strain>
    </source>
</reference>
<evidence type="ECO:0000313" key="3">
    <source>
        <dbReference type="Proteomes" id="UP000002383"/>
    </source>
</evidence>
<gene>
    <name evidence="2" type="ordered locus">Tgr7_1268</name>
</gene>
<dbReference type="KEGG" id="tgr:Tgr7_1268"/>
<proteinExistence type="predicted"/>
<accession>B8GQF9</accession>
<evidence type="ECO:0000256" key="1">
    <source>
        <dbReference type="SAM" id="Phobius"/>
    </source>
</evidence>
<feature type="transmembrane region" description="Helical" evidence="1">
    <location>
        <begin position="69"/>
        <end position="91"/>
    </location>
</feature>
<feature type="transmembrane region" description="Helical" evidence="1">
    <location>
        <begin position="12"/>
        <end position="33"/>
    </location>
</feature>
<dbReference type="HOGENOM" id="CLU_107083_0_0_6"/>
<feature type="transmembrane region" description="Helical" evidence="1">
    <location>
        <begin position="174"/>
        <end position="192"/>
    </location>
</feature>
<dbReference type="EMBL" id="CP001339">
    <property type="protein sequence ID" value="ACL72354.1"/>
    <property type="molecule type" value="Genomic_DNA"/>
</dbReference>
<keyword evidence="3" id="KW-1185">Reference proteome</keyword>
<evidence type="ECO:0008006" key="4">
    <source>
        <dbReference type="Google" id="ProtNLM"/>
    </source>
</evidence>
<dbReference type="SUPFAM" id="SSF103501">
    <property type="entry name" value="Respiratory nitrate reductase 1 gamma chain"/>
    <property type="match status" value="1"/>
</dbReference>
<name>B8GQF9_THISH</name>
<keyword evidence="1" id="KW-0812">Transmembrane</keyword>
<dbReference type="STRING" id="396588.Tgr7_1268"/>
<keyword evidence="1" id="KW-1133">Transmembrane helix</keyword>
<evidence type="ECO:0000313" key="2">
    <source>
        <dbReference type="EMBL" id="ACL72354.1"/>
    </source>
</evidence>
<keyword evidence="1" id="KW-0472">Membrane</keyword>
<feature type="transmembrane region" description="Helical" evidence="1">
    <location>
        <begin position="149"/>
        <end position="168"/>
    </location>
</feature>
<protein>
    <recommendedName>
        <fullName evidence="4">Nitrate reductase</fullName>
    </recommendedName>
</protein>
<dbReference type="Proteomes" id="UP000002383">
    <property type="component" value="Chromosome"/>
</dbReference>
<sequence>MDLLEFARGPAMQWALILLVLGTCWRIAGIVFLKRKPDLSEPRSHGQMAGALRTIFSRSVPAKAFRSRVLYSNLLGYTFHIGLAIVVFAYQPHILWFESILGFQWPALPNAVISVAAVVTLFSLVALLVRRLTSPVLRLISNFDDYFSWMITVAPLVTGLMAVADVGFGLRYETLLAVHLLSVWLLFAWLPFGKLGHAFLVFLSRGTTGALFARRGART</sequence>
<dbReference type="Gene3D" id="1.20.950.20">
    <property type="entry name" value="Transmembrane di-heme cytochromes, Chain C"/>
    <property type="match status" value="1"/>
</dbReference>
<feature type="transmembrane region" description="Helical" evidence="1">
    <location>
        <begin position="111"/>
        <end position="129"/>
    </location>
</feature>
<organism evidence="2 3">
    <name type="scientific">Thioalkalivibrio sulfidiphilus (strain HL-EbGR7)</name>
    <dbReference type="NCBI Taxonomy" id="396588"/>
    <lineage>
        <taxon>Bacteria</taxon>
        <taxon>Pseudomonadati</taxon>
        <taxon>Pseudomonadota</taxon>
        <taxon>Gammaproteobacteria</taxon>
        <taxon>Chromatiales</taxon>
        <taxon>Ectothiorhodospiraceae</taxon>
        <taxon>Thioalkalivibrio</taxon>
    </lineage>
</organism>
<dbReference type="InterPro" id="IPR036197">
    <property type="entry name" value="NarG-like_sf"/>
</dbReference>
<dbReference type="RefSeq" id="WP_012637837.1">
    <property type="nucleotide sequence ID" value="NC_011901.1"/>
</dbReference>